<keyword evidence="3" id="KW-0175">Coiled coil</keyword>
<name>A0A8K0TFJ2_9PEZI</name>
<sequence length="223" mass="26635">MFAKPRIRKSSVLPPPKKRKAEPTIEEVNFNFDAREEYLTGFHKRKVQRQKWAQEQAAKREKEEKLLTRKQIRQERAREVEEHVQSVNKLLQEAQAANSDDDQEIQAEDFEEWNGIEEATREQVIDFEEEYIDEDKFTTVKVEAVSVSRDGFEKIYDSDDNESKEEDDKDATDKTEEDKNASKKKEWPKKQKQAKFRYEQKFDRQNEAKKQRAKKRAKFKGKE</sequence>
<organism evidence="6 7">
    <name type="scientific">Plectosphaerella cucumerina</name>
    <dbReference type="NCBI Taxonomy" id="40658"/>
    <lineage>
        <taxon>Eukaryota</taxon>
        <taxon>Fungi</taxon>
        <taxon>Dikarya</taxon>
        <taxon>Ascomycota</taxon>
        <taxon>Pezizomycotina</taxon>
        <taxon>Sordariomycetes</taxon>
        <taxon>Hypocreomycetidae</taxon>
        <taxon>Glomerellales</taxon>
        <taxon>Plectosphaerellaceae</taxon>
        <taxon>Plectosphaerella</taxon>
    </lineage>
</organism>
<feature type="compositionally biased region" description="Acidic residues" evidence="5">
    <location>
        <begin position="158"/>
        <end position="170"/>
    </location>
</feature>
<dbReference type="EMBL" id="JAGPXD010000003">
    <property type="protein sequence ID" value="KAH7362497.1"/>
    <property type="molecule type" value="Genomic_DNA"/>
</dbReference>
<dbReference type="PANTHER" id="PTHR14577:SF0">
    <property type="entry name" value="NUCLEOLAR PROTEIN 12"/>
    <property type="match status" value="1"/>
</dbReference>
<feature type="region of interest" description="Disordered" evidence="5">
    <location>
        <begin position="1"/>
        <end position="24"/>
    </location>
</feature>
<dbReference type="OrthoDB" id="551633at2759"/>
<feature type="region of interest" description="Disordered" evidence="5">
    <location>
        <begin position="151"/>
        <end position="223"/>
    </location>
</feature>
<feature type="compositionally biased region" description="Basic and acidic residues" evidence="5">
    <location>
        <begin position="171"/>
        <end position="189"/>
    </location>
</feature>
<dbReference type="GO" id="GO:0005730">
    <property type="term" value="C:nucleolus"/>
    <property type="evidence" value="ECO:0007669"/>
    <property type="project" value="UniProtKB-SubCell"/>
</dbReference>
<evidence type="ECO:0000256" key="3">
    <source>
        <dbReference type="ARBA" id="ARBA00023054"/>
    </source>
</evidence>
<protein>
    <submittedName>
        <fullName evidence="6">Nucleolar protein 12-domain-containing protein</fullName>
    </submittedName>
</protein>
<dbReference type="Pfam" id="PF09805">
    <property type="entry name" value="Nop25"/>
    <property type="match status" value="1"/>
</dbReference>
<evidence type="ECO:0000313" key="7">
    <source>
        <dbReference type="Proteomes" id="UP000813385"/>
    </source>
</evidence>
<keyword evidence="7" id="KW-1185">Reference proteome</keyword>
<feature type="compositionally biased region" description="Basic and acidic residues" evidence="5">
    <location>
        <begin position="196"/>
        <end position="210"/>
    </location>
</feature>
<comment type="caution">
    <text evidence="6">The sequence shown here is derived from an EMBL/GenBank/DDBJ whole genome shotgun (WGS) entry which is preliminary data.</text>
</comment>
<evidence type="ECO:0000256" key="2">
    <source>
        <dbReference type="ARBA" id="ARBA00007175"/>
    </source>
</evidence>
<reference evidence="6" key="1">
    <citation type="journal article" date="2021" name="Nat. Commun.">
        <title>Genetic determinants of endophytism in the Arabidopsis root mycobiome.</title>
        <authorList>
            <person name="Mesny F."/>
            <person name="Miyauchi S."/>
            <person name="Thiergart T."/>
            <person name="Pickel B."/>
            <person name="Atanasova L."/>
            <person name="Karlsson M."/>
            <person name="Huettel B."/>
            <person name="Barry K.W."/>
            <person name="Haridas S."/>
            <person name="Chen C."/>
            <person name="Bauer D."/>
            <person name="Andreopoulos W."/>
            <person name="Pangilinan J."/>
            <person name="LaButti K."/>
            <person name="Riley R."/>
            <person name="Lipzen A."/>
            <person name="Clum A."/>
            <person name="Drula E."/>
            <person name="Henrissat B."/>
            <person name="Kohler A."/>
            <person name="Grigoriev I.V."/>
            <person name="Martin F.M."/>
            <person name="Hacquard S."/>
        </authorList>
    </citation>
    <scope>NUCLEOTIDE SEQUENCE</scope>
    <source>
        <strain evidence="6">MPI-CAGE-AT-0016</strain>
    </source>
</reference>
<feature type="compositionally biased region" description="Basic residues" evidence="5">
    <location>
        <begin position="211"/>
        <end position="223"/>
    </location>
</feature>
<dbReference type="PANTHER" id="PTHR14577">
    <property type="entry name" value="NUCLEOLAR PROTEIN 12"/>
    <property type="match status" value="1"/>
</dbReference>
<evidence type="ECO:0000313" key="6">
    <source>
        <dbReference type="EMBL" id="KAH7362497.1"/>
    </source>
</evidence>
<dbReference type="Proteomes" id="UP000813385">
    <property type="component" value="Unassembled WGS sequence"/>
</dbReference>
<dbReference type="InterPro" id="IPR019186">
    <property type="entry name" value="Nucleolar_protein_12"/>
</dbReference>
<dbReference type="GO" id="GO:0019843">
    <property type="term" value="F:rRNA binding"/>
    <property type="evidence" value="ECO:0007669"/>
    <property type="project" value="TreeGrafter"/>
</dbReference>
<comment type="similarity">
    <text evidence="2">Belongs to the RRP17 family.</text>
</comment>
<dbReference type="AlphaFoldDB" id="A0A8K0TFJ2"/>
<evidence type="ECO:0000256" key="1">
    <source>
        <dbReference type="ARBA" id="ARBA00004604"/>
    </source>
</evidence>
<gene>
    <name evidence="6" type="ORF">B0T11DRAFT_297914</name>
</gene>
<accession>A0A8K0TFJ2</accession>
<keyword evidence="4" id="KW-0539">Nucleus</keyword>
<evidence type="ECO:0000256" key="4">
    <source>
        <dbReference type="ARBA" id="ARBA00023242"/>
    </source>
</evidence>
<proteinExistence type="inferred from homology"/>
<comment type="subcellular location">
    <subcellularLocation>
        <location evidence="1">Nucleus</location>
        <location evidence="1">Nucleolus</location>
    </subcellularLocation>
</comment>
<evidence type="ECO:0000256" key="5">
    <source>
        <dbReference type="SAM" id="MobiDB-lite"/>
    </source>
</evidence>